<keyword evidence="6 8" id="KW-0560">Oxidoreductase</keyword>
<evidence type="ECO:0000256" key="5">
    <source>
        <dbReference type="ARBA" id="ARBA00048200"/>
    </source>
</evidence>
<dbReference type="Pfam" id="PF04321">
    <property type="entry name" value="RmlD_sub_bind"/>
    <property type="match status" value="1"/>
</dbReference>
<comment type="function">
    <text evidence="6">Catalyzes the reduction of dTDP-6-deoxy-L-lyxo-4-hexulose to yield dTDP-L-rhamnose.</text>
</comment>
<dbReference type="UniPathway" id="UPA00124"/>
<dbReference type="GO" id="GO:0019305">
    <property type="term" value="P:dTDP-rhamnose biosynthetic process"/>
    <property type="evidence" value="ECO:0007669"/>
    <property type="project" value="UniProtKB-UniPathway"/>
</dbReference>
<evidence type="ECO:0000256" key="6">
    <source>
        <dbReference type="RuleBase" id="RU364082"/>
    </source>
</evidence>
<dbReference type="Proteomes" id="UP000885779">
    <property type="component" value="Unassembled WGS sequence"/>
</dbReference>
<gene>
    <name evidence="8" type="primary">rfbD</name>
    <name evidence="8" type="ORF">ENK44_06970</name>
</gene>
<dbReference type="SUPFAM" id="SSF51735">
    <property type="entry name" value="NAD(P)-binding Rossmann-fold domains"/>
    <property type="match status" value="1"/>
</dbReference>
<comment type="similarity">
    <text evidence="2 6">Belongs to the dTDP-4-dehydrorhamnose reductase family.</text>
</comment>
<dbReference type="Gene3D" id="3.40.50.720">
    <property type="entry name" value="NAD(P)-binding Rossmann-like Domain"/>
    <property type="match status" value="1"/>
</dbReference>
<dbReference type="CDD" id="cd05254">
    <property type="entry name" value="dTDP_HR_like_SDR_e"/>
    <property type="match status" value="1"/>
</dbReference>
<dbReference type="InterPro" id="IPR005913">
    <property type="entry name" value="dTDP_dehydrorham_reduct"/>
</dbReference>
<evidence type="ECO:0000256" key="4">
    <source>
        <dbReference type="ARBA" id="ARBA00017099"/>
    </source>
</evidence>
<dbReference type="GO" id="GO:0005829">
    <property type="term" value="C:cytosol"/>
    <property type="evidence" value="ECO:0007669"/>
    <property type="project" value="TreeGrafter"/>
</dbReference>
<dbReference type="PANTHER" id="PTHR10491:SF4">
    <property type="entry name" value="METHIONINE ADENOSYLTRANSFERASE 2 SUBUNIT BETA"/>
    <property type="match status" value="1"/>
</dbReference>
<evidence type="ECO:0000259" key="7">
    <source>
        <dbReference type="Pfam" id="PF04321"/>
    </source>
</evidence>
<sequence>MSKVLIFGSNGLLGQSLVKKFEADNEVIASSIEKESFLPDFKGTYQPLDLTDRAATRDFIEQLQPDVIINAAAFTDVDGCEEQRELCWDVNVRSVEHIIEGAANLKTVFVHISTDYVFDGLSAPYSENDTPNPQGNYARSKMASENLVRNSELEYQIIRTQILFGTGRRVRFNFVTWVIDQLQKGNPIRVVSDQVGNPTYAPDCSEAIYRLLNKQAYGTFHVSGPDSLSRYDFALKIAKIFELDAGLIERISTEELDQKAPRPYNSTFVIDKLVNYAEWEPHTLDEALKLLREEMQI</sequence>
<keyword evidence="6" id="KW-0521">NADP</keyword>
<feature type="domain" description="RmlD-like substrate binding" evidence="7">
    <location>
        <begin position="3"/>
        <end position="295"/>
    </location>
</feature>
<organism evidence="8">
    <name type="scientific">Caldithrix abyssi</name>
    <dbReference type="NCBI Taxonomy" id="187145"/>
    <lineage>
        <taxon>Bacteria</taxon>
        <taxon>Pseudomonadati</taxon>
        <taxon>Calditrichota</taxon>
        <taxon>Calditrichia</taxon>
        <taxon>Calditrichales</taxon>
        <taxon>Calditrichaceae</taxon>
        <taxon>Caldithrix</taxon>
    </lineage>
</organism>
<dbReference type="AlphaFoldDB" id="A0A7V4U187"/>
<dbReference type="GO" id="GO:0008831">
    <property type="term" value="F:dTDP-4-dehydrorhamnose reductase activity"/>
    <property type="evidence" value="ECO:0007669"/>
    <property type="project" value="UniProtKB-EC"/>
</dbReference>
<dbReference type="NCBIfam" id="TIGR01214">
    <property type="entry name" value="rmlD"/>
    <property type="match status" value="1"/>
</dbReference>
<evidence type="ECO:0000256" key="2">
    <source>
        <dbReference type="ARBA" id="ARBA00010944"/>
    </source>
</evidence>
<comment type="catalytic activity">
    <reaction evidence="5">
        <text>dTDP-beta-L-rhamnose + NADP(+) = dTDP-4-dehydro-beta-L-rhamnose + NADPH + H(+)</text>
        <dbReference type="Rhea" id="RHEA:21796"/>
        <dbReference type="ChEBI" id="CHEBI:15378"/>
        <dbReference type="ChEBI" id="CHEBI:57510"/>
        <dbReference type="ChEBI" id="CHEBI:57783"/>
        <dbReference type="ChEBI" id="CHEBI:58349"/>
        <dbReference type="ChEBI" id="CHEBI:62830"/>
        <dbReference type="EC" id="1.1.1.133"/>
    </reaction>
</comment>
<dbReference type="EC" id="1.1.1.133" evidence="3 6"/>
<dbReference type="InterPro" id="IPR036291">
    <property type="entry name" value="NAD(P)-bd_dom_sf"/>
</dbReference>
<evidence type="ECO:0000256" key="1">
    <source>
        <dbReference type="ARBA" id="ARBA00004781"/>
    </source>
</evidence>
<comment type="caution">
    <text evidence="8">The sequence shown here is derived from an EMBL/GenBank/DDBJ whole genome shotgun (WGS) entry which is preliminary data.</text>
</comment>
<dbReference type="EMBL" id="DRQG01000065">
    <property type="protein sequence ID" value="HGY55422.1"/>
    <property type="molecule type" value="Genomic_DNA"/>
</dbReference>
<evidence type="ECO:0000313" key="8">
    <source>
        <dbReference type="EMBL" id="HGY55422.1"/>
    </source>
</evidence>
<proteinExistence type="inferred from homology"/>
<name>A0A7V4U187_CALAY</name>
<reference evidence="8" key="1">
    <citation type="journal article" date="2020" name="mSystems">
        <title>Genome- and Community-Level Interaction Insights into Carbon Utilization and Element Cycling Functions of Hydrothermarchaeota in Hydrothermal Sediment.</title>
        <authorList>
            <person name="Zhou Z."/>
            <person name="Liu Y."/>
            <person name="Xu W."/>
            <person name="Pan J."/>
            <person name="Luo Z.H."/>
            <person name="Li M."/>
        </authorList>
    </citation>
    <scope>NUCLEOTIDE SEQUENCE [LARGE SCALE GENOMIC DNA]</scope>
    <source>
        <strain evidence="8">HyVt-577</strain>
    </source>
</reference>
<dbReference type="InterPro" id="IPR029903">
    <property type="entry name" value="RmlD-like-bd"/>
</dbReference>
<dbReference type="PANTHER" id="PTHR10491">
    <property type="entry name" value="DTDP-4-DEHYDRORHAMNOSE REDUCTASE"/>
    <property type="match status" value="1"/>
</dbReference>
<evidence type="ECO:0000256" key="3">
    <source>
        <dbReference type="ARBA" id="ARBA00012929"/>
    </source>
</evidence>
<accession>A0A7V4U187</accession>
<comment type="pathway">
    <text evidence="1 6">Carbohydrate biosynthesis; dTDP-L-rhamnose biosynthesis.</text>
</comment>
<protein>
    <recommendedName>
        <fullName evidence="4 6">dTDP-4-dehydrorhamnose reductase</fullName>
        <ecNumber evidence="3 6">1.1.1.133</ecNumber>
    </recommendedName>
</protein>